<reference evidence="2 3" key="1">
    <citation type="submission" date="2014-05" db="EMBL/GenBank/DDBJ databases">
        <title>Draft Genome Sequence of Kitasatospora cheerisanensis KCTC 2395.</title>
        <authorList>
            <person name="Nam D.H."/>
        </authorList>
    </citation>
    <scope>NUCLEOTIDE SEQUENCE [LARGE SCALE GENOMIC DNA]</scope>
    <source>
        <strain evidence="2 3">KCTC 2395</strain>
    </source>
</reference>
<name>A0A066YGX6_9ACTN</name>
<feature type="domain" description="DUF6879" evidence="1">
    <location>
        <begin position="6"/>
        <end position="170"/>
    </location>
</feature>
<dbReference type="RefSeq" id="WP_208866024.1">
    <property type="nucleotide sequence ID" value="NZ_KK853997.1"/>
</dbReference>
<dbReference type="EMBL" id="JNBY01000162">
    <property type="protein sequence ID" value="KDN80718.1"/>
    <property type="molecule type" value="Genomic_DNA"/>
</dbReference>
<dbReference type="Proteomes" id="UP000027178">
    <property type="component" value="Unassembled WGS sequence"/>
</dbReference>
<evidence type="ECO:0000313" key="2">
    <source>
        <dbReference type="EMBL" id="KDN80718.1"/>
    </source>
</evidence>
<dbReference type="HOGENOM" id="CLU_097170_1_0_11"/>
<protein>
    <recommendedName>
        <fullName evidence="1">DUF6879 domain-containing protein</fullName>
    </recommendedName>
</protein>
<dbReference type="eggNOG" id="ENOG5032UPC">
    <property type="taxonomic scope" value="Bacteria"/>
</dbReference>
<dbReference type="AlphaFoldDB" id="A0A066YGX6"/>
<dbReference type="InterPro" id="IPR049244">
    <property type="entry name" value="DUF6879"/>
</dbReference>
<organism evidence="2 3">
    <name type="scientific">Kitasatospora cheerisanensis KCTC 2395</name>
    <dbReference type="NCBI Taxonomy" id="1348663"/>
    <lineage>
        <taxon>Bacteria</taxon>
        <taxon>Bacillati</taxon>
        <taxon>Actinomycetota</taxon>
        <taxon>Actinomycetes</taxon>
        <taxon>Kitasatosporales</taxon>
        <taxon>Streptomycetaceae</taxon>
        <taxon>Kitasatospora</taxon>
    </lineage>
</organism>
<dbReference type="Pfam" id="PF21806">
    <property type="entry name" value="DUF6879"/>
    <property type="match status" value="1"/>
</dbReference>
<evidence type="ECO:0000259" key="1">
    <source>
        <dbReference type="Pfam" id="PF21806"/>
    </source>
</evidence>
<sequence>MSAAPTLEELIGSAQRSAVHLELRDGYMRDDPMFLSWQSGHRHDQSDKTSWWSPWLDLIATATNRGVVVRRSRVVSEPLSEYTRFEYDVTFRNIASGEDVRWLARHRATGLALPPNDFWLVDDRILLVHHFSGEGDFVDDEIVADIDTVELCRSAFDAVWRLAVPHAEYKPS</sequence>
<gene>
    <name evidence="2" type="ORF">KCH_74980</name>
</gene>
<evidence type="ECO:0000313" key="3">
    <source>
        <dbReference type="Proteomes" id="UP000027178"/>
    </source>
</evidence>
<dbReference type="PATRIC" id="fig|1348663.4.peg.7247"/>
<proteinExistence type="predicted"/>
<comment type="caution">
    <text evidence="2">The sequence shown here is derived from an EMBL/GenBank/DDBJ whole genome shotgun (WGS) entry which is preliminary data.</text>
</comment>
<accession>A0A066YGX6</accession>
<keyword evidence="3" id="KW-1185">Reference proteome</keyword>